<organism evidence="2 3">
    <name type="scientific">Apostasia shenzhenica</name>
    <dbReference type="NCBI Taxonomy" id="1088818"/>
    <lineage>
        <taxon>Eukaryota</taxon>
        <taxon>Viridiplantae</taxon>
        <taxon>Streptophyta</taxon>
        <taxon>Embryophyta</taxon>
        <taxon>Tracheophyta</taxon>
        <taxon>Spermatophyta</taxon>
        <taxon>Magnoliopsida</taxon>
        <taxon>Liliopsida</taxon>
        <taxon>Asparagales</taxon>
        <taxon>Orchidaceae</taxon>
        <taxon>Apostasioideae</taxon>
        <taxon>Apostasia</taxon>
    </lineage>
</organism>
<dbReference type="Proteomes" id="UP000236161">
    <property type="component" value="Unassembled WGS sequence"/>
</dbReference>
<dbReference type="Gene3D" id="3.40.50.620">
    <property type="entry name" value="HUPs"/>
    <property type="match status" value="1"/>
</dbReference>
<dbReference type="PANTHER" id="PTHR46553">
    <property type="entry name" value="ADENINE NUCLEOTIDE ALPHA HYDROLASES-LIKE SUPERFAMILY PROTEIN"/>
    <property type="match status" value="1"/>
</dbReference>
<protein>
    <submittedName>
        <fullName evidence="2">Uncharacterized protein</fullName>
    </submittedName>
</protein>
<feature type="transmembrane region" description="Helical" evidence="1">
    <location>
        <begin position="77"/>
        <end position="96"/>
    </location>
</feature>
<evidence type="ECO:0000313" key="2">
    <source>
        <dbReference type="EMBL" id="PKA48944.1"/>
    </source>
</evidence>
<dbReference type="AlphaFoldDB" id="A0A2I0A088"/>
<accession>A0A2I0A088</accession>
<dbReference type="OrthoDB" id="843225at2759"/>
<dbReference type="InterPro" id="IPR014729">
    <property type="entry name" value="Rossmann-like_a/b/a_fold"/>
</dbReference>
<gene>
    <name evidence="2" type="ORF">AXF42_Ash016460</name>
</gene>
<sequence length="188" mass="20003">MSEIRHPPCNFSSVFGFRPGLPGPLFKRACSRDLIPISCGGGTRPVAEGSAAAASASGNEMVTVVGMDDSEHSFYSLQWVLSLFFSGGPAAAVAGVAHKLVIVNVRPIALSVIVLTAFGGILYYTQVIDALYEVAEGDPRAVLCEPVEKLHVDLLVVGTDGFGAIKRYVSTVLCNIFCSKLHCKWMVL</sequence>
<keyword evidence="1" id="KW-0812">Transmembrane</keyword>
<keyword evidence="1" id="KW-1133">Transmembrane helix</keyword>
<keyword evidence="1" id="KW-0472">Membrane</keyword>
<proteinExistence type="predicted"/>
<dbReference type="EMBL" id="KZ452102">
    <property type="protein sequence ID" value="PKA48944.1"/>
    <property type="molecule type" value="Genomic_DNA"/>
</dbReference>
<reference evidence="2 3" key="1">
    <citation type="journal article" date="2017" name="Nature">
        <title>The Apostasia genome and the evolution of orchids.</title>
        <authorList>
            <person name="Zhang G.Q."/>
            <person name="Liu K.W."/>
            <person name="Li Z."/>
            <person name="Lohaus R."/>
            <person name="Hsiao Y.Y."/>
            <person name="Niu S.C."/>
            <person name="Wang J.Y."/>
            <person name="Lin Y.C."/>
            <person name="Xu Q."/>
            <person name="Chen L.J."/>
            <person name="Yoshida K."/>
            <person name="Fujiwara S."/>
            <person name="Wang Z.W."/>
            <person name="Zhang Y.Q."/>
            <person name="Mitsuda N."/>
            <person name="Wang M."/>
            <person name="Liu G.H."/>
            <person name="Pecoraro L."/>
            <person name="Huang H.X."/>
            <person name="Xiao X.J."/>
            <person name="Lin M."/>
            <person name="Wu X.Y."/>
            <person name="Wu W.L."/>
            <person name="Chen Y.Y."/>
            <person name="Chang S.B."/>
            <person name="Sakamoto S."/>
            <person name="Ohme-Takagi M."/>
            <person name="Yagi M."/>
            <person name="Zeng S.J."/>
            <person name="Shen C.Y."/>
            <person name="Yeh C.M."/>
            <person name="Luo Y.B."/>
            <person name="Tsai W.C."/>
            <person name="Van de Peer Y."/>
            <person name="Liu Z.J."/>
        </authorList>
    </citation>
    <scope>NUCLEOTIDE SEQUENCE [LARGE SCALE GENOMIC DNA]</scope>
    <source>
        <strain evidence="3">cv. Shenzhen</strain>
        <tissue evidence="2">Stem</tissue>
    </source>
</reference>
<feature type="transmembrane region" description="Helical" evidence="1">
    <location>
        <begin position="108"/>
        <end position="125"/>
    </location>
</feature>
<name>A0A2I0A088_9ASPA</name>
<evidence type="ECO:0000256" key="1">
    <source>
        <dbReference type="SAM" id="Phobius"/>
    </source>
</evidence>
<dbReference type="SUPFAM" id="SSF52402">
    <property type="entry name" value="Adenine nucleotide alpha hydrolases-like"/>
    <property type="match status" value="1"/>
</dbReference>
<dbReference type="STRING" id="1088818.A0A2I0A088"/>
<dbReference type="PANTHER" id="PTHR46553:SF3">
    <property type="entry name" value="ADENINE NUCLEOTIDE ALPHA HYDROLASES-LIKE SUPERFAMILY PROTEIN"/>
    <property type="match status" value="1"/>
</dbReference>
<evidence type="ECO:0000313" key="3">
    <source>
        <dbReference type="Proteomes" id="UP000236161"/>
    </source>
</evidence>
<keyword evidence="3" id="KW-1185">Reference proteome</keyword>